<protein>
    <submittedName>
        <fullName evidence="1">11308_t:CDS:1</fullName>
    </submittedName>
</protein>
<evidence type="ECO:0000313" key="2">
    <source>
        <dbReference type="Proteomes" id="UP000789572"/>
    </source>
</evidence>
<reference evidence="1" key="1">
    <citation type="submission" date="2021-06" db="EMBL/GenBank/DDBJ databases">
        <authorList>
            <person name="Kallberg Y."/>
            <person name="Tangrot J."/>
            <person name="Rosling A."/>
        </authorList>
    </citation>
    <scope>NUCLEOTIDE SEQUENCE</scope>
    <source>
        <strain evidence="1">IA702</strain>
    </source>
</reference>
<dbReference type="Proteomes" id="UP000789572">
    <property type="component" value="Unassembled WGS sequence"/>
</dbReference>
<comment type="caution">
    <text evidence="1">The sequence shown here is derived from an EMBL/GenBank/DDBJ whole genome shotgun (WGS) entry which is preliminary data.</text>
</comment>
<dbReference type="OrthoDB" id="2437289at2759"/>
<gene>
    <name evidence="1" type="ORF">POCULU_LOCUS1015</name>
</gene>
<sequence length="209" mass="24324">MRLMVFEYFNTTKLSPEEIMRPRLDQLWAYRVSGMVRDVFRLAEGRGVVYMLETAGLDEAREIIGSLILNTGLPSTFEFYILNEYRGWQRLFHCDDKEVKDRLNSPLPILSNGPKQFVLGIARFNENFTGEAYARLAKEQSIAAWRLYMSGVLTEISAIPAPLGVYVKLLVKDVEEAKEYFKVFPFDEAGMITWTFFQIQPFDFWIMLM</sequence>
<name>A0A9N8W4B4_9GLOM</name>
<dbReference type="EMBL" id="CAJVPJ010000065">
    <property type="protein sequence ID" value="CAG8470450.1"/>
    <property type="molecule type" value="Genomic_DNA"/>
</dbReference>
<accession>A0A9N8W4B4</accession>
<organism evidence="1 2">
    <name type="scientific">Paraglomus occultum</name>
    <dbReference type="NCBI Taxonomy" id="144539"/>
    <lineage>
        <taxon>Eukaryota</taxon>
        <taxon>Fungi</taxon>
        <taxon>Fungi incertae sedis</taxon>
        <taxon>Mucoromycota</taxon>
        <taxon>Glomeromycotina</taxon>
        <taxon>Glomeromycetes</taxon>
        <taxon>Paraglomerales</taxon>
        <taxon>Paraglomeraceae</taxon>
        <taxon>Paraglomus</taxon>
    </lineage>
</organism>
<evidence type="ECO:0000313" key="1">
    <source>
        <dbReference type="EMBL" id="CAG8470450.1"/>
    </source>
</evidence>
<keyword evidence="2" id="KW-1185">Reference proteome</keyword>
<proteinExistence type="predicted"/>
<dbReference type="AlphaFoldDB" id="A0A9N8W4B4"/>